<feature type="transmembrane region" description="Helical" evidence="1">
    <location>
        <begin position="129"/>
        <end position="147"/>
    </location>
</feature>
<proteinExistence type="predicted"/>
<dbReference type="VEuPathDB" id="TriTrypDB:BSAL_39820"/>
<dbReference type="EMBL" id="CYKH01002093">
    <property type="protein sequence ID" value="CUG92918.1"/>
    <property type="molecule type" value="Genomic_DNA"/>
</dbReference>
<feature type="transmembrane region" description="Helical" evidence="1">
    <location>
        <begin position="153"/>
        <end position="178"/>
    </location>
</feature>
<keyword evidence="3" id="KW-1185">Reference proteome</keyword>
<accession>A0A0S4JRS9</accession>
<keyword evidence="1 2" id="KW-0812">Transmembrane</keyword>
<dbReference type="AlphaFoldDB" id="A0A0S4JRS9"/>
<dbReference type="Proteomes" id="UP000051952">
    <property type="component" value="Unassembled WGS sequence"/>
</dbReference>
<protein>
    <submittedName>
        <fullName evidence="2">Transmembrane protein, putative</fullName>
    </submittedName>
</protein>
<name>A0A0S4JRS9_BODSA</name>
<reference evidence="3" key="1">
    <citation type="submission" date="2015-09" db="EMBL/GenBank/DDBJ databases">
        <authorList>
            <consortium name="Pathogen Informatics"/>
        </authorList>
    </citation>
    <scope>NUCLEOTIDE SEQUENCE [LARGE SCALE GENOMIC DNA]</scope>
    <source>
        <strain evidence="3">Lake Konstanz</strain>
    </source>
</reference>
<keyword evidence="1" id="KW-0472">Membrane</keyword>
<sequence length="190" mass="20380">MSTVEQRMNLVSRAQALKWSMDKICRTMGLAGGGTLALIRFEKGSSHDLENKYQLLLKAVDAAAGGPMPAVGNANAAVVNVLPPVANNAPDDDNDGGVEGLLWDKVELLYEERHNAEKRKKMLLLRDQILPIATYTGSIVVVITQFMDGPKSNSAIGLLVSACLAYVAQIISIGVLIYSKQKSELQANAA</sequence>
<evidence type="ECO:0000313" key="2">
    <source>
        <dbReference type="EMBL" id="CUG92918.1"/>
    </source>
</evidence>
<evidence type="ECO:0000313" key="3">
    <source>
        <dbReference type="Proteomes" id="UP000051952"/>
    </source>
</evidence>
<organism evidence="2 3">
    <name type="scientific">Bodo saltans</name>
    <name type="common">Flagellated protozoan</name>
    <dbReference type="NCBI Taxonomy" id="75058"/>
    <lineage>
        <taxon>Eukaryota</taxon>
        <taxon>Discoba</taxon>
        <taxon>Euglenozoa</taxon>
        <taxon>Kinetoplastea</taxon>
        <taxon>Metakinetoplastina</taxon>
        <taxon>Eubodonida</taxon>
        <taxon>Bodonidae</taxon>
        <taxon>Bodo</taxon>
    </lineage>
</organism>
<gene>
    <name evidence="2" type="ORF">BSAL_39820</name>
</gene>
<evidence type="ECO:0000256" key="1">
    <source>
        <dbReference type="SAM" id="Phobius"/>
    </source>
</evidence>
<keyword evidence="1" id="KW-1133">Transmembrane helix</keyword>